<dbReference type="EMBL" id="BKCJ011134997">
    <property type="protein sequence ID" value="GFC91995.1"/>
    <property type="molecule type" value="Genomic_DNA"/>
</dbReference>
<evidence type="ECO:0008006" key="2">
    <source>
        <dbReference type="Google" id="ProtNLM"/>
    </source>
</evidence>
<gene>
    <name evidence="1" type="ORF">Tci_863965</name>
</gene>
<accession>A0A699S3S3</accession>
<sequence>MLLMEDKEKGAVLDAESKAFLADVECTSTYDQPLLITTTNIFEVSHEDMYDSDVDEGPHAAAAFMANLSSTSGTNGSTTIHVNEVRTDDNQIFDNVNHLLVHEMHQEEHLDFNVESDIDDNTIPYHQYQLDSEVQDVPT</sequence>
<reference evidence="1" key="1">
    <citation type="journal article" date="2019" name="Sci. Rep.">
        <title>Draft genome of Tanacetum cinerariifolium, the natural source of mosquito coil.</title>
        <authorList>
            <person name="Yamashiro T."/>
            <person name="Shiraishi A."/>
            <person name="Satake H."/>
            <person name="Nakayama K."/>
        </authorList>
    </citation>
    <scope>NUCLEOTIDE SEQUENCE</scope>
</reference>
<dbReference type="AlphaFoldDB" id="A0A699S3S3"/>
<comment type="caution">
    <text evidence="1">The sequence shown here is derived from an EMBL/GenBank/DDBJ whole genome shotgun (WGS) entry which is preliminary data.</text>
</comment>
<evidence type="ECO:0000313" key="1">
    <source>
        <dbReference type="EMBL" id="GFC91995.1"/>
    </source>
</evidence>
<organism evidence="1">
    <name type="scientific">Tanacetum cinerariifolium</name>
    <name type="common">Dalmatian daisy</name>
    <name type="synonym">Chrysanthemum cinerariifolium</name>
    <dbReference type="NCBI Taxonomy" id="118510"/>
    <lineage>
        <taxon>Eukaryota</taxon>
        <taxon>Viridiplantae</taxon>
        <taxon>Streptophyta</taxon>
        <taxon>Embryophyta</taxon>
        <taxon>Tracheophyta</taxon>
        <taxon>Spermatophyta</taxon>
        <taxon>Magnoliopsida</taxon>
        <taxon>eudicotyledons</taxon>
        <taxon>Gunneridae</taxon>
        <taxon>Pentapetalae</taxon>
        <taxon>asterids</taxon>
        <taxon>campanulids</taxon>
        <taxon>Asterales</taxon>
        <taxon>Asteraceae</taxon>
        <taxon>Asteroideae</taxon>
        <taxon>Anthemideae</taxon>
        <taxon>Anthemidinae</taxon>
        <taxon>Tanacetum</taxon>
    </lineage>
</organism>
<proteinExistence type="predicted"/>
<protein>
    <recommendedName>
        <fullName evidence="2">Retrovirus-related Pol polyprotein from transposon TNT 1-94</fullName>
    </recommendedName>
</protein>
<name>A0A699S3S3_TANCI</name>